<dbReference type="InterPro" id="IPR018356">
    <property type="entry name" value="Tscrpt_reg_HTH_DeoR_CS"/>
</dbReference>
<dbReference type="InterPro" id="IPR050313">
    <property type="entry name" value="Carb_Metab_HTH_regulators"/>
</dbReference>
<dbReference type="PROSITE" id="PS51000">
    <property type="entry name" value="HTH_DEOR_2"/>
    <property type="match status" value="1"/>
</dbReference>
<dbReference type="InterPro" id="IPR037171">
    <property type="entry name" value="NagB/RpiA_transferase-like"/>
</dbReference>
<name>A0ABN2T1C8_9ACTN</name>
<keyword evidence="3" id="KW-0804">Transcription</keyword>
<dbReference type="SMART" id="SM00420">
    <property type="entry name" value="HTH_DEOR"/>
    <property type="match status" value="1"/>
</dbReference>
<dbReference type="SUPFAM" id="SSF46785">
    <property type="entry name" value="Winged helix' DNA-binding domain"/>
    <property type="match status" value="1"/>
</dbReference>
<dbReference type="RefSeq" id="WP_344661657.1">
    <property type="nucleotide sequence ID" value="NZ_BAAAQM010000058.1"/>
</dbReference>
<organism evidence="5 6">
    <name type="scientific">Catenulispora subtropica</name>
    <dbReference type="NCBI Taxonomy" id="450798"/>
    <lineage>
        <taxon>Bacteria</taxon>
        <taxon>Bacillati</taxon>
        <taxon>Actinomycetota</taxon>
        <taxon>Actinomycetes</taxon>
        <taxon>Catenulisporales</taxon>
        <taxon>Catenulisporaceae</taxon>
        <taxon>Catenulispora</taxon>
    </lineage>
</organism>
<protein>
    <submittedName>
        <fullName evidence="5">DeoR/GlpR family DNA-binding transcription regulator</fullName>
    </submittedName>
</protein>
<dbReference type="InterPro" id="IPR014036">
    <property type="entry name" value="DeoR-like_C"/>
</dbReference>
<dbReference type="Pfam" id="PF00455">
    <property type="entry name" value="DeoRC"/>
    <property type="match status" value="1"/>
</dbReference>
<reference evidence="5 6" key="1">
    <citation type="journal article" date="2019" name="Int. J. Syst. Evol. Microbiol.">
        <title>The Global Catalogue of Microorganisms (GCM) 10K type strain sequencing project: providing services to taxonomists for standard genome sequencing and annotation.</title>
        <authorList>
            <consortium name="The Broad Institute Genomics Platform"/>
            <consortium name="The Broad Institute Genome Sequencing Center for Infectious Disease"/>
            <person name="Wu L."/>
            <person name="Ma J."/>
        </authorList>
    </citation>
    <scope>NUCLEOTIDE SEQUENCE [LARGE SCALE GENOMIC DNA]</scope>
    <source>
        <strain evidence="5 6">JCM 16013</strain>
    </source>
</reference>
<dbReference type="EMBL" id="BAAAQM010000058">
    <property type="protein sequence ID" value="GAA1996564.1"/>
    <property type="molecule type" value="Genomic_DNA"/>
</dbReference>
<evidence type="ECO:0000313" key="5">
    <source>
        <dbReference type="EMBL" id="GAA1996564.1"/>
    </source>
</evidence>
<evidence type="ECO:0000256" key="2">
    <source>
        <dbReference type="ARBA" id="ARBA00023125"/>
    </source>
</evidence>
<dbReference type="Pfam" id="PF08220">
    <property type="entry name" value="HTH_DeoR"/>
    <property type="match status" value="1"/>
</dbReference>
<proteinExistence type="predicted"/>
<dbReference type="InterPro" id="IPR036390">
    <property type="entry name" value="WH_DNA-bd_sf"/>
</dbReference>
<evidence type="ECO:0000256" key="1">
    <source>
        <dbReference type="ARBA" id="ARBA00023015"/>
    </source>
</evidence>
<keyword evidence="1" id="KW-0805">Transcription regulation</keyword>
<dbReference type="SMART" id="SM01134">
    <property type="entry name" value="DeoRC"/>
    <property type="match status" value="1"/>
</dbReference>
<keyword evidence="2 5" id="KW-0238">DNA-binding</keyword>
<gene>
    <name evidence="5" type="ORF">GCM10009838_72040</name>
</gene>
<evidence type="ECO:0000259" key="4">
    <source>
        <dbReference type="PROSITE" id="PS51000"/>
    </source>
</evidence>
<dbReference type="InterPro" id="IPR036388">
    <property type="entry name" value="WH-like_DNA-bd_sf"/>
</dbReference>
<feature type="domain" description="HTH deoR-type" evidence="4">
    <location>
        <begin position="16"/>
        <end position="71"/>
    </location>
</feature>
<dbReference type="Proteomes" id="UP001499854">
    <property type="component" value="Unassembled WGS sequence"/>
</dbReference>
<dbReference type="PANTHER" id="PTHR30363:SF44">
    <property type="entry name" value="AGA OPERON TRANSCRIPTIONAL REPRESSOR-RELATED"/>
    <property type="match status" value="1"/>
</dbReference>
<evidence type="ECO:0000256" key="3">
    <source>
        <dbReference type="ARBA" id="ARBA00023163"/>
    </source>
</evidence>
<evidence type="ECO:0000313" key="6">
    <source>
        <dbReference type="Proteomes" id="UP001499854"/>
    </source>
</evidence>
<dbReference type="InterPro" id="IPR001034">
    <property type="entry name" value="DeoR_HTH"/>
</dbReference>
<dbReference type="SUPFAM" id="SSF100950">
    <property type="entry name" value="NagB/RpiA/CoA transferase-like"/>
    <property type="match status" value="1"/>
</dbReference>
<dbReference type="PANTHER" id="PTHR30363">
    <property type="entry name" value="HTH-TYPE TRANSCRIPTIONAL REGULATOR SRLR-RELATED"/>
    <property type="match status" value="1"/>
</dbReference>
<accession>A0ABN2T1C8</accession>
<dbReference type="PROSITE" id="PS00894">
    <property type="entry name" value="HTH_DEOR_1"/>
    <property type="match status" value="1"/>
</dbReference>
<comment type="caution">
    <text evidence="5">The sequence shown here is derived from an EMBL/GenBank/DDBJ whole genome shotgun (WGS) entry which is preliminary data.</text>
</comment>
<keyword evidence="6" id="KW-1185">Reference proteome</keyword>
<sequence length="271" mass="27912">MDVPSDPPAARAPVRRQERFAAILEALAQTGSAHVDELAARFHVSTATLRRDLALLEEQRLLTRTHGGARAQDLVYDLPTTRARDAGHDDVRAIARAAARKVPAGPHVVGLTGGAATSELAQAIADRADLTIVTNALNIAAALTVRPRLKVMVTGGVTQPGGYDLTGPWAEQTLADVYIGTAFVTADAMDATAGLTAASELGARTALAMLERARRVVALAPGSVLGTVMFARVAPVGAVHEVITDASADEDAVAQLRAAGVEVTVAGAAAP</sequence>
<dbReference type="GO" id="GO:0003677">
    <property type="term" value="F:DNA binding"/>
    <property type="evidence" value="ECO:0007669"/>
    <property type="project" value="UniProtKB-KW"/>
</dbReference>
<dbReference type="PRINTS" id="PR00037">
    <property type="entry name" value="HTHLACR"/>
</dbReference>
<dbReference type="Gene3D" id="1.10.10.10">
    <property type="entry name" value="Winged helix-like DNA-binding domain superfamily/Winged helix DNA-binding domain"/>
    <property type="match status" value="1"/>
</dbReference>